<dbReference type="OrthoDB" id="5666689at2"/>
<organism evidence="3 4">
    <name type="scientific">Cupriavidus pauculus</name>
    <dbReference type="NCBI Taxonomy" id="82633"/>
    <lineage>
        <taxon>Bacteria</taxon>
        <taxon>Pseudomonadati</taxon>
        <taxon>Pseudomonadota</taxon>
        <taxon>Betaproteobacteria</taxon>
        <taxon>Burkholderiales</taxon>
        <taxon>Burkholderiaceae</taxon>
        <taxon>Cupriavidus</taxon>
    </lineage>
</organism>
<keyword evidence="1" id="KW-0732">Signal</keyword>
<dbReference type="RefSeq" id="WP_150376020.1">
    <property type="nucleotide sequence ID" value="NZ_CP044067.1"/>
</dbReference>
<reference evidence="3 4" key="1">
    <citation type="submission" date="2019-09" db="EMBL/GenBank/DDBJ databases">
        <title>FDA dAtabase for Regulatory Grade micrObial Sequences (FDA-ARGOS): Supporting development and validation of Infectious Disease Dx tests.</title>
        <authorList>
            <person name="Sciortino C."/>
            <person name="Tallon L."/>
            <person name="Sadzewicz L."/>
            <person name="Vavikolanu K."/>
            <person name="Mehta A."/>
            <person name="Aluvathingal J."/>
            <person name="Nadendla S."/>
            <person name="Nandy P."/>
            <person name="Geyer C."/>
            <person name="Yan Y."/>
            <person name="Sichtig H."/>
        </authorList>
    </citation>
    <scope>NUCLEOTIDE SEQUENCE [LARGE SCALE GENOMIC DNA]</scope>
    <source>
        <strain evidence="3 4">FDAARGOS_664</strain>
    </source>
</reference>
<name>A0A5P2HBW9_9BURK</name>
<dbReference type="AlphaFoldDB" id="A0A5P2HBW9"/>
<evidence type="ECO:0000259" key="2">
    <source>
        <dbReference type="SMART" id="SM00912"/>
    </source>
</evidence>
<evidence type="ECO:0000313" key="3">
    <source>
        <dbReference type="EMBL" id="QET05651.1"/>
    </source>
</evidence>
<feature type="signal peptide" evidence="1">
    <location>
        <begin position="1"/>
        <end position="27"/>
    </location>
</feature>
<evidence type="ECO:0000256" key="1">
    <source>
        <dbReference type="SAM" id="SignalP"/>
    </source>
</evidence>
<dbReference type="InterPro" id="IPR008638">
    <property type="entry name" value="FhaB/CdiA-like_TPS"/>
</dbReference>
<dbReference type="Gene3D" id="2.160.20.10">
    <property type="entry name" value="Single-stranded right-handed beta-helix, Pectin lyase-like"/>
    <property type="match status" value="1"/>
</dbReference>
<dbReference type="Proteomes" id="UP000322822">
    <property type="component" value="Chromosome 2"/>
</dbReference>
<dbReference type="InterPro" id="IPR011050">
    <property type="entry name" value="Pectin_lyase_fold/virulence"/>
</dbReference>
<dbReference type="NCBIfam" id="TIGR01901">
    <property type="entry name" value="adhes_NPXG"/>
    <property type="match status" value="1"/>
</dbReference>
<dbReference type="Pfam" id="PF05860">
    <property type="entry name" value="TPS"/>
    <property type="match status" value="1"/>
</dbReference>
<feature type="chain" id="PRO_5024795961" evidence="1">
    <location>
        <begin position="28"/>
        <end position="429"/>
    </location>
</feature>
<evidence type="ECO:0000313" key="4">
    <source>
        <dbReference type="Proteomes" id="UP000322822"/>
    </source>
</evidence>
<sequence length="429" mass="45118">MPHIAHARFVVRVFACLVAGGAVPVGAASAQSVTVAGSNATVRLADNGATIVDIAVPNAAGISHNRYDAYNVDAAGLVLNNALPGQAPRPSEIAGAIAGNPHLYRTANLVLNEVVSANRSVLAGMTEVHGDRADVVVANPHGMTCRGCGFINTDRVTLTTGTPHLDAEGALAGFDVMGGDVAFEAGKAGHGLRTLDVVARNVKVESRVQVRDLTVIAGPNRFDYRTRQVVGQTSPGDAPSQRFAIDGTEFGAMHGERIRLIATEQGTGVRTPGFVGQWDADVTIQSKGDYVHPGVVMGKRVDVFSDAMVQLQGTVAANDAVRVQAKGVFIDRNASLRGGSMDIRASRDRQSGWPLFGDGMLLNLGNVEANGRIDIAADMGVYSPGRIQAHEHTVVRAPWILGDGPRMGVLYFNGVRVPRATNVLRTASR</sequence>
<feature type="domain" description="Filamentous haemagglutinin FhaB/tRNA nuclease CdiA-like TPS" evidence="2">
    <location>
        <begin position="46"/>
        <end position="168"/>
    </location>
</feature>
<dbReference type="EMBL" id="CP044067">
    <property type="protein sequence ID" value="QET05651.1"/>
    <property type="molecule type" value="Genomic_DNA"/>
</dbReference>
<dbReference type="InterPro" id="IPR012334">
    <property type="entry name" value="Pectin_lyas_fold"/>
</dbReference>
<accession>A0A5P2HBW9</accession>
<dbReference type="SMART" id="SM00912">
    <property type="entry name" value="Haemagg_act"/>
    <property type="match status" value="1"/>
</dbReference>
<proteinExistence type="predicted"/>
<protein>
    <submittedName>
        <fullName evidence="3">Filamentous hemagglutinin N-terminal domain-containing protein</fullName>
    </submittedName>
</protein>
<gene>
    <name evidence="3" type="ORF">FOB72_27065</name>
</gene>
<dbReference type="SUPFAM" id="SSF51126">
    <property type="entry name" value="Pectin lyase-like"/>
    <property type="match status" value="1"/>
</dbReference>